<dbReference type="GO" id="GO:0009252">
    <property type="term" value="P:peptidoglycan biosynthetic process"/>
    <property type="evidence" value="ECO:0007669"/>
    <property type="project" value="UniProtKB-KW"/>
</dbReference>
<dbReference type="EC" id="5.1.1.3" evidence="2"/>
<keyword evidence="5 7" id="KW-0413">Isomerase</keyword>
<comment type="catalytic activity">
    <reaction evidence="1">
        <text>L-glutamate = D-glutamate</text>
        <dbReference type="Rhea" id="RHEA:12813"/>
        <dbReference type="ChEBI" id="CHEBI:29985"/>
        <dbReference type="ChEBI" id="CHEBI:29986"/>
        <dbReference type="EC" id="5.1.1.3"/>
    </reaction>
</comment>
<dbReference type="EMBL" id="ADZX01000423">
    <property type="protein sequence ID" value="EFK96694.1"/>
    <property type="molecule type" value="Genomic_DNA"/>
</dbReference>
<keyword evidence="4" id="KW-0573">Peptidoglycan synthesis</keyword>
<dbReference type="GO" id="GO:0008881">
    <property type="term" value="F:glutamate racemase activity"/>
    <property type="evidence" value="ECO:0007669"/>
    <property type="project" value="UniProtKB-EC"/>
</dbReference>
<dbReference type="InterPro" id="IPR001920">
    <property type="entry name" value="Asp/Glu_race"/>
</dbReference>
<name>D9PIB8_9ZZZZ</name>
<evidence type="ECO:0000256" key="5">
    <source>
        <dbReference type="ARBA" id="ARBA00023235"/>
    </source>
</evidence>
<proteinExistence type="inferred from homology"/>
<evidence type="ECO:0000256" key="4">
    <source>
        <dbReference type="ARBA" id="ARBA00022984"/>
    </source>
</evidence>
<dbReference type="PROSITE" id="PS00924">
    <property type="entry name" value="ASP_GLU_RACEMASE_2"/>
    <property type="match status" value="1"/>
</dbReference>
<dbReference type="FunFam" id="3.40.50.1860:FF:000002">
    <property type="entry name" value="Glutamate racemase"/>
    <property type="match status" value="1"/>
</dbReference>
<dbReference type="PANTHER" id="PTHR21198">
    <property type="entry name" value="GLUTAMATE RACEMASE"/>
    <property type="match status" value="1"/>
</dbReference>
<dbReference type="InterPro" id="IPR033134">
    <property type="entry name" value="Asp/Glu_racemase_AS_2"/>
</dbReference>
<dbReference type="PROSITE" id="PS00923">
    <property type="entry name" value="ASP_GLU_RACEMASE_1"/>
    <property type="match status" value="1"/>
</dbReference>
<dbReference type="PANTHER" id="PTHR21198:SF2">
    <property type="entry name" value="GLUTAMATE RACEMASE"/>
    <property type="match status" value="1"/>
</dbReference>
<comment type="caution">
    <text evidence="7">The sequence shown here is derived from an EMBL/GenBank/DDBJ whole genome shotgun (WGS) entry which is preliminary data.</text>
</comment>
<dbReference type="InterPro" id="IPR018187">
    <property type="entry name" value="Asp/Glu_racemase_AS_1"/>
</dbReference>
<evidence type="ECO:0000256" key="1">
    <source>
        <dbReference type="ARBA" id="ARBA00001602"/>
    </source>
</evidence>
<evidence type="ECO:0000256" key="3">
    <source>
        <dbReference type="ARBA" id="ARBA00022960"/>
    </source>
</evidence>
<keyword evidence="3" id="KW-0133">Cell shape</keyword>
<dbReference type="SUPFAM" id="SSF53681">
    <property type="entry name" value="Aspartate/glutamate racemase"/>
    <property type="match status" value="2"/>
</dbReference>
<reference evidence="7" key="2">
    <citation type="journal article" date="2011" name="Microb. Ecol.">
        <title>Taxonomic and Functional Metagenomic Profiling of the Microbial Community in the Anoxic Sediment of a Sub-saline Shallow Lake (Laguna de Carrizo, Central Spain).</title>
        <authorList>
            <person name="Ferrer M."/>
            <person name="Guazzaroni M.E."/>
            <person name="Richter M."/>
            <person name="Garcia-Salamanca A."/>
            <person name="Yarza P."/>
            <person name="Suarez-Suarez A."/>
            <person name="Solano J."/>
            <person name="Alcaide M."/>
            <person name="van Dillewijn P."/>
            <person name="Molina-Henares M.A."/>
            <person name="Lopez-Cortes N."/>
            <person name="Al-Ramahi Y."/>
            <person name="Guerrero C."/>
            <person name="Acosta A."/>
            <person name="de Eugenio L.I."/>
            <person name="Martinez V."/>
            <person name="Marques S."/>
            <person name="Rojo F."/>
            <person name="Santero E."/>
            <person name="Genilloud O."/>
            <person name="Perez-Perez J."/>
            <person name="Rossello-Mora R."/>
            <person name="Ramos J.L."/>
        </authorList>
    </citation>
    <scope>NUCLEOTIDE SEQUENCE</scope>
</reference>
<keyword evidence="6" id="KW-0961">Cell wall biogenesis/degradation</keyword>
<dbReference type="InterPro" id="IPR004391">
    <property type="entry name" value="Glu_race"/>
</dbReference>
<evidence type="ECO:0000256" key="6">
    <source>
        <dbReference type="ARBA" id="ARBA00023316"/>
    </source>
</evidence>
<evidence type="ECO:0000313" key="7">
    <source>
        <dbReference type="EMBL" id="EFK96694.1"/>
    </source>
</evidence>
<organism evidence="7">
    <name type="scientific">sediment metagenome</name>
    <dbReference type="NCBI Taxonomy" id="749907"/>
    <lineage>
        <taxon>unclassified sequences</taxon>
        <taxon>metagenomes</taxon>
        <taxon>ecological metagenomes</taxon>
    </lineage>
</organism>
<dbReference type="AlphaFoldDB" id="D9PIB8"/>
<protein>
    <recommendedName>
        <fullName evidence="2">glutamate racemase</fullName>
        <ecNumber evidence="2">5.1.1.3</ecNumber>
    </recommendedName>
</protein>
<evidence type="ECO:0000256" key="2">
    <source>
        <dbReference type="ARBA" id="ARBA00013090"/>
    </source>
</evidence>
<dbReference type="NCBIfam" id="TIGR00067">
    <property type="entry name" value="glut_race"/>
    <property type="match status" value="1"/>
</dbReference>
<sequence>MNDPRPIGIFDSGVGGLTVVSEVQAILPRERIVYFGDTARVPYGTKSKETITRFSVENVEFLMTHDVKLVIVACNTASSLSLDFLKRCFKVPIIGVIEPGAKAAVSVTRSNRIGVIGTHATISSGAYEKSVKKINPRNSVYAASCPLFVPLVEEGWVDSPVARTVAGIYLNGLKKKNIDTLILGCTHYPLMRGVIKKTMGSKVLLVDSAKEVAREARDVLDSCGILNRSGKTPKHKFFSSDEPSRFVKMGEKFLRRRIACVKRTA</sequence>
<gene>
    <name evidence="7" type="primary">murI</name>
    <name evidence="7" type="ORF">LDC_1274</name>
</gene>
<dbReference type="InterPro" id="IPR015942">
    <property type="entry name" value="Asp/Glu/hydantoin_racemase"/>
</dbReference>
<reference evidence="7" key="1">
    <citation type="submission" date="2010-07" db="EMBL/GenBank/DDBJ databases">
        <authorList>
            <consortium name="CONSOLIDER consortium CSD2007-00005"/>
            <person name="Guazzaroni M.-E."/>
            <person name="Richter M."/>
            <person name="Garcia-Salamanca A."/>
            <person name="Yarza P."/>
            <person name="Ferrer M."/>
        </authorList>
    </citation>
    <scope>NUCLEOTIDE SEQUENCE</scope>
</reference>
<dbReference type="GO" id="GO:0008360">
    <property type="term" value="P:regulation of cell shape"/>
    <property type="evidence" value="ECO:0007669"/>
    <property type="project" value="UniProtKB-KW"/>
</dbReference>
<dbReference type="Gene3D" id="3.40.50.1860">
    <property type="match status" value="2"/>
</dbReference>
<dbReference type="Pfam" id="PF01177">
    <property type="entry name" value="Asp_Glu_race"/>
    <property type="match status" value="1"/>
</dbReference>
<accession>D9PIB8</accession>
<dbReference type="GO" id="GO:0071555">
    <property type="term" value="P:cell wall organization"/>
    <property type="evidence" value="ECO:0007669"/>
    <property type="project" value="UniProtKB-KW"/>
</dbReference>
<dbReference type="HAMAP" id="MF_00258">
    <property type="entry name" value="Glu_racemase"/>
    <property type="match status" value="1"/>
</dbReference>